<dbReference type="STRING" id="288004.AL038_03465"/>
<reference evidence="3" key="1">
    <citation type="submission" date="2016-12" db="EMBL/GenBank/DDBJ databases">
        <title>Complete Genome Sequence of Beggiatoa leptomitiformis D-401.</title>
        <authorList>
            <person name="Fomenkov A."/>
            <person name="Vincze T."/>
            <person name="Grabovich M."/>
            <person name="Anton B.P."/>
            <person name="Dubinina G."/>
            <person name="Orlova M."/>
            <person name="Belousova E."/>
            <person name="Roberts R.J."/>
        </authorList>
    </citation>
    <scope>NUCLEOTIDE SEQUENCE [LARGE SCALE GENOMIC DNA]</scope>
    <source>
        <strain evidence="3">D-401</strain>
    </source>
</reference>
<gene>
    <name evidence="2" type="ORF">BLE401_02560</name>
</gene>
<dbReference type="RefSeq" id="WP_062149077.1">
    <property type="nucleotide sequence ID" value="NZ_CP012373.2"/>
</dbReference>
<name>A0A2N9YB33_9GAMM</name>
<evidence type="ECO:0008006" key="4">
    <source>
        <dbReference type="Google" id="ProtNLM"/>
    </source>
</evidence>
<dbReference type="EMBL" id="CP018889">
    <property type="protein sequence ID" value="AUI67686.1"/>
    <property type="molecule type" value="Genomic_DNA"/>
</dbReference>
<dbReference type="OrthoDB" id="5381192at2"/>
<organism evidence="2 3">
    <name type="scientific">Beggiatoa leptomitoformis</name>
    <dbReference type="NCBI Taxonomy" id="288004"/>
    <lineage>
        <taxon>Bacteria</taxon>
        <taxon>Pseudomonadati</taxon>
        <taxon>Pseudomonadota</taxon>
        <taxon>Gammaproteobacteria</taxon>
        <taxon>Thiotrichales</taxon>
        <taxon>Thiotrichaceae</taxon>
        <taxon>Beggiatoa</taxon>
    </lineage>
</organism>
<dbReference type="KEGG" id="blep:AL038_03465"/>
<evidence type="ECO:0000313" key="3">
    <source>
        <dbReference type="Proteomes" id="UP000234271"/>
    </source>
</evidence>
<evidence type="ECO:0000313" key="2">
    <source>
        <dbReference type="EMBL" id="AUI67686.1"/>
    </source>
</evidence>
<feature type="signal peptide" evidence="1">
    <location>
        <begin position="1"/>
        <end position="23"/>
    </location>
</feature>
<evidence type="ECO:0000256" key="1">
    <source>
        <dbReference type="SAM" id="SignalP"/>
    </source>
</evidence>
<protein>
    <recommendedName>
        <fullName evidence="4">DUF4382 domain-containing protein</fullName>
    </recommendedName>
</protein>
<keyword evidence="3" id="KW-1185">Reference proteome</keyword>
<keyword evidence="1" id="KW-0732">Signal</keyword>
<dbReference type="AlphaFoldDB" id="A0A2N9YB33"/>
<sequence length="265" mass="28644">MIFKQVVKISVVCCIFGLFNACGGGSGGNSEGSLAEGITVTLTASPHQSPDATGKTPSASAGVKTFYNSEGIKITLNKAYLVIWSVHLTNDCSGLDFARLWTPLLNVLLPTADAHAQTTPTQLGVPNVLNVLNADEQALYLGDIYPAPASYCGITLELMKADEDTQYLPPTINMINRVLYVEGEYLPRGTTTTVAFTLDLAKTPRPQNLRFANPLVLSSSQLTAKVATAVYYDRWFDGIDFSALETDTQIDWILNNVTESIKLAE</sequence>
<proteinExistence type="predicted"/>
<feature type="chain" id="PRO_5014737961" description="DUF4382 domain-containing protein" evidence="1">
    <location>
        <begin position="24"/>
        <end position="265"/>
    </location>
</feature>
<dbReference type="Proteomes" id="UP000234271">
    <property type="component" value="Chromosome"/>
</dbReference>
<accession>A0A2N9YB33</accession>